<keyword evidence="7" id="KW-0521">NADP</keyword>
<dbReference type="SUPFAM" id="SSF55729">
    <property type="entry name" value="Acyl-CoA N-acyltransferases (Nat)"/>
    <property type="match status" value="1"/>
</dbReference>
<dbReference type="PRINTS" id="PR00368">
    <property type="entry name" value="FADPNR"/>
</dbReference>
<evidence type="ECO:0000256" key="7">
    <source>
        <dbReference type="ARBA" id="ARBA00022857"/>
    </source>
</evidence>
<accession>A0ABR2WJ07</accession>
<dbReference type="PANTHER" id="PTHR42802:SF1">
    <property type="entry name" value="L-ORNITHINE N(5)-MONOOXYGENASE"/>
    <property type="match status" value="1"/>
</dbReference>
<protein>
    <recommendedName>
        <fullName evidence="4">L-ornithine N(5)-monooxygenase [NAD(P)H]</fullName>
        <ecNumber evidence="4">1.14.13.196</ecNumber>
    </recommendedName>
</protein>
<dbReference type="SUPFAM" id="SSF51905">
    <property type="entry name" value="FAD/NAD(P)-binding domain"/>
    <property type="match status" value="1"/>
</dbReference>
<evidence type="ECO:0000256" key="4">
    <source>
        <dbReference type="ARBA" id="ARBA00012881"/>
    </source>
</evidence>
<sequence length="745" mass="84606">MEYDPQEYDVLCAGFGPAGVAIAIALAEDGRLKGFEEHNKNSIKNETLNVCFIEKQVNPVWHGGMLIDDTKMQISFLKDLATLNNPKSHFTFINYLKEHNRLVDFTNLGTTLPYRSEFNDYLNWITSHFSSLAHLGEEVISVEPIFKQGTQEIERLRVTSKRLGDNTSIVRITKRFIVAIGGQARIPAWAKGNQGQYNSHILHSSQYFYNVSKMLPEREAPYSVAVVGGGQSGAEIFHDVIQRYPNSRVSLILRDSALRPSDDSPFVNEIFNPTSTDKFFNLSEERRKACLKHNSATNYSVVRLELIESIYSTLYQQKLPGHSQQHSILSSRQVVSYNSDNGKILLQLRQCDEAGQPIGNPNTVSDHVFDAVFLATGYERNAHTRILQPMAPYLLKTDDSICDPAKELQLSIERDYRVRTVPSCHPSIYLQGCCQDTHGISDSLLSVLSVRAAEVTHSIIQSHNNAKLAIETPKNSTDSTLVFTSIDLRDGNNLDYRWEWVNDFNTGGRPIKQKLGWLRYIDLPIQGKREITNGVNHPIRPPPPPPGTVVYRCYIASIKKTISFRVADLQKDLNTFHTWMNNPRVSEFWAEDGTLEQHATYLSNLLADKHSIPLIGLFDDEPFGYFEVYWAKEDRLGEFYLADDYDRGTHCLIGEQKFRGPQYVHAWMTSINHYSFLSEPRTSRLVGEPRADNEKLIKYTLKEGFERHGDIQMKHKLAALIMLPRKVFSNRSAAGQLLRGCSAKL</sequence>
<reference evidence="12 13" key="1">
    <citation type="submission" date="2023-04" db="EMBL/GenBank/DDBJ databases">
        <title>Genome of Basidiobolus ranarum AG-B5.</title>
        <authorList>
            <person name="Stajich J.E."/>
            <person name="Carter-House D."/>
            <person name="Gryganskyi A."/>
        </authorList>
    </citation>
    <scope>NUCLEOTIDE SEQUENCE [LARGE SCALE GENOMIC DNA]</scope>
    <source>
        <strain evidence="12 13">AG-B5</strain>
    </source>
</reference>
<dbReference type="Pfam" id="PF13434">
    <property type="entry name" value="Lys_Orn_oxgnase"/>
    <property type="match status" value="1"/>
</dbReference>
<name>A0ABR2WJ07_9FUNG</name>
<comment type="catalytic activity">
    <reaction evidence="10">
        <text>L-ornithine + NADH + O2 = N(5)-hydroxy-L-ornithine + NAD(+) + H2O</text>
        <dbReference type="Rhea" id="RHEA:41512"/>
        <dbReference type="ChEBI" id="CHEBI:15377"/>
        <dbReference type="ChEBI" id="CHEBI:15379"/>
        <dbReference type="ChEBI" id="CHEBI:46911"/>
        <dbReference type="ChEBI" id="CHEBI:57540"/>
        <dbReference type="ChEBI" id="CHEBI:57945"/>
        <dbReference type="ChEBI" id="CHEBI:78275"/>
        <dbReference type="EC" id="1.14.13.196"/>
    </reaction>
</comment>
<comment type="catalytic activity">
    <reaction evidence="9">
        <text>L-ornithine + NADPH + O2 = N(5)-hydroxy-L-ornithine + NADP(+) + H2O</text>
        <dbReference type="Rhea" id="RHEA:41508"/>
        <dbReference type="ChEBI" id="CHEBI:15377"/>
        <dbReference type="ChEBI" id="CHEBI:15379"/>
        <dbReference type="ChEBI" id="CHEBI:46911"/>
        <dbReference type="ChEBI" id="CHEBI:57783"/>
        <dbReference type="ChEBI" id="CHEBI:58349"/>
        <dbReference type="ChEBI" id="CHEBI:78275"/>
        <dbReference type="EC" id="1.14.13.196"/>
    </reaction>
</comment>
<evidence type="ECO:0000313" key="13">
    <source>
        <dbReference type="Proteomes" id="UP001479436"/>
    </source>
</evidence>
<evidence type="ECO:0000256" key="2">
    <source>
        <dbReference type="ARBA" id="ARBA00004924"/>
    </source>
</evidence>
<comment type="pathway">
    <text evidence="2">Siderophore biosynthesis.</text>
</comment>
<evidence type="ECO:0000256" key="3">
    <source>
        <dbReference type="ARBA" id="ARBA00007588"/>
    </source>
</evidence>
<keyword evidence="13" id="KW-1185">Reference proteome</keyword>
<dbReference type="InterPro" id="IPR036188">
    <property type="entry name" value="FAD/NAD-bd_sf"/>
</dbReference>
<dbReference type="InterPro" id="IPR025700">
    <property type="entry name" value="Lys/Orn_oxygenase"/>
</dbReference>
<evidence type="ECO:0000313" key="12">
    <source>
        <dbReference type="EMBL" id="KAK9761499.1"/>
    </source>
</evidence>
<dbReference type="SMART" id="SM01006">
    <property type="entry name" value="AlcB"/>
    <property type="match status" value="1"/>
</dbReference>
<dbReference type="PANTHER" id="PTHR42802">
    <property type="entry name" value="MONOOXYGENASE"/>
    <property type="match status" value="1"/>
</dbReference>
<organism evidence="12 13">
    <name type="scientific">Basidiobolus ranarum</name>
    <dbReference type="NCBI Taxonomy" id="34480"/>
    <lineage>
        <taxon>Eukaryota</taxon>
        <taxon>Fungi</taxon>
        <taxon>Fungi incertae sedis</taxon>
        <taxon>Zoopagomycota</taxon>
        <taxon>Entomophthoromycotina</taxon>
        <taxon>Basidiobolomycetes</taxon>
        <taxon>Basidiobolales</taxon>
        <taxon>Basidiobolaceae</taxon>
        <taxon>Basidiobolus</taxon>
    </lineage>
</organism>
<keyword evidence="8" id="KW-0560">Oxidoreductase</keyword>
<comment type="similarity">
    <text evidence="3">Belongs to the lysine N(6)-hydroxylase/L-ornithine N(5)-oxygenase family.</text>
</comment>
<evidence type="ECO:0000259" key="11">
    <source>
        <dbReference type="SMART" id="SM01006"/>
    </source>
</evidence>
<proteinExistence type="inferred from homology"/>
<gene>
    <name evidence="12" type="ORF">K7432_013560</name>
</gene>
<comment type="cofactor">
    <cofactor evidence="1">
        <name>FAD</name>
        <dbReference type="ChEBI" id="CHEBI:57692"/>
    </cofactor>
</comment>
<keyword evidence="6" id="KW-0274">FAD</keyword>
<dbReference type="EMBL" id="JASJQH010001362">
    <property type="protein sequence ID" value="KAK9761499.1"/>
    <property type="molecule type" value="Genomic_DNA"/>
</dbReference>
<keyword evidence="5" id="KW-0285">Flavoprotein</keyword>
<dbReference type="Gene3D" id="3.50.50.60">
    <property type="entry name" value="FAD/NAD(P)-binding domain"/>
    <property type="match status" value="1"/>
</dbReference>
<dbReference type="InterPro" id="IPR016181">
    <property type="entry name" value="Acyl_CoA_acyltransferase"/>
</dbReference>
<dbReference type="Proteomes" id="UP001479436">
    <property type="component" value="Unassembled WGS sequence"/>
</dbReference>
<evidence type="ECO:0000256" key="10">
    <source>
        <dbReference type="ARBA" id="ARBA00049248"/>
    </source>
</evidence>
<evidence type="ECO:0000256" key="1">
    <source>
        <dbReference type="ARBA" id="ARBA00001974"/>
    </source>
</evidence>
<dbReference type="Pfam" id="PF13523">
    <property type="entry name" value="Acetyltransf_8"/>
    <property type="match status" value="1"/>
</dbReference>
<evidence type="ECO:0000256" key="6">
    <source>
        <dbReference type="ARBA" id="ARBA00022827"/>
    </source>
</evidence>
<comment type="caution">
    <text evidence="12">The sequence shown here is derived from an EMBL/GenBank/DDBJ whole genome shotgun (WGS) entry which is preliminary data.</text>
</comment>
<dbReference type="Gene3D" id="3.40.630.30">
    <property type="match status" value="1"/>
</dbReference>
<feature type="domain" description="Acyltransferase MbtK/IucB-like conserved" evidence="11">
    <location>
        <begin position="565"/>
        <end position="612"/>
    </location>
</feature>
<dbReference type="InterPro" id="IPR019432">
    <property type="entry name" value="Acyltransferase_MbtK/IucB-like"/>
</dbReference>
<evidence type="ECO:0000256" key="8">
    <source>
        <dbReference type="ARBA" id="ARBA00023002"/>
    </source>
</evidence>
<dbReference type="EC" id="1.14.13.196" evidence="4"/>
<evidence type="ECO:0000256" key="9">
    <source>
        <dbReference type="ARBA" id="ARBA00047598"/>
    </source>
</evidence>
<evidence type="ECO:0000256" key="5">
    <source>
        <dbReference type="ARBA" id="ARBA00022630"/>
    </source>
</evidence>